<evidence type="ECO:0000313" key="1">
    <source>
        <dbReference type="EMBL" id="TXC03373.1"/>
    </source>
</evidence>
<evidence type="ECO:0000313" key="2">
    <source>
        <dbReference type="Proteomes" id="UP000321331"/>
    </source>
</evidence>
<protein>
    <submittedName>
        <fullName evidence="1">Uncharacterized protein</fullName>
    </submittedName>
</protein>
<gene>
    <name evidence="1" type="ORF">FocTR4_00001568</name>
</gene>
<dbReference type="EMBL" id="VMNF01000007">
    <property type="protein sequence ID" value="TXC03373.1"/>
    <property type="molecule type" value="Genomic_DNA"/>
</dbReference>
<comment type="caution">
    <text evidence="1">The sequence shown here is derived from an EMBL/GenBank/DDBJ whole genome shotgun (WGS) entry which is preliminary data.</text>
</comment>
<dbReference type="Proteomes" id="UP000321331">
    <property type="component" value="Unassembled WGS sequence"/>
</dbReference>
<name>A0A5C6SXK8_FUSOC</name>
<organism evidence="1 2">
    <name type="scientific">Fusarium oxysporum f. sp. cubense</name>
    <dbReference type="NCBI Taxonomy" id="61366"/>
    <lineage>
        <taxon>Eukaryota</taxon>
        <taxon>Fungi</taxon>
        <taxon>Dikarya</taxon>
        <taxon>Ascomycota</taxon>
        <taxon>Pezizomycotina</taxon>
        <taxon>Sordariomycetes</taxon>
        <taxon>Hypocreomycetidae</taxon>
        <taxon>Hypocreales</taxon>
        <taxon>Nectriaceae</taxon>
        <taxon>Fusarium</taxon>
        <taxon>Fusarium oxysporum species complex</taxon>
    </lineage>
</organism>
<accession>A0A5C6SXK8</accession>
<proteinExistence type="predicted"/>
<dbReference type="AlphaFoldDB" id="A0A5C6SXK8"/>
<reference evidence="1 2" key="1">
    <citation type="submission" date="2019-07" db="EMBL/GenBank/DDBJ databases">
        <title>The First High-Quality Draft Genome Sequence of the Causal Agent of the Current Panama Disease Epidemic.</title>
        <authorList>
            <person name="Warmington R.J."/>
            <person name="Kay W."/>
            <person name="Jeffries A."/>
            <person name="Bebber D."/>
            <person name="Moore K."/>
            <person name="Studholme D.J."/>
        </authorList>
    </citation>
    <scope>NUCLEOTIDE SEQUENCE [LARGE SCALE GENOMIC DNA]</scope>
    <source>
        <strain evidence="1 2">TR4</strain>
    </source>
</reference>
<sequence length="53" mass="5975">MPSQLAYTLHHDKIQVESLLAEHICQVVDCRISRSHQLKLKVKAIPSRPGIAD</sequence>